<dbReference type="PANTHER" id="PTHR22762">
    <property type="entry name" value="ALPHA-GLUCOSIDASE"/>
    <property type="match status" value="1"/>
</dbReference>
<evidence type="ECO:0000256" key="1">
    <source>
        <dbReference type="ARBA" id="ARBA00007806"/>
    </source>
</evidence>
<dbReference type="OMA" id="NYTASPF"/>
<name>A0A0V0QJ21_PSEPJ</name>
<evidence type="ECO:0000259" key="7">
    <source>
        <dbReference type="Pfam" id="PF21365"/>
    </source>
</evidence>
<keyword evidence="3" id="KW-0325">Glycoprotein</keyword>
<evidence type="ECO:0000256" key="2">
    <source>
        <dbReference type="ARBA" id="ARBA00022801"/>
    </source>
</evidence>
<accession>A0A0V0QJ21</accession>
<organism evidence="8 9">
    <name type="scientific">Pseudocohnilembus persalinus</name>
    <name type="common">Ciliate</name>
    <dbReference type="NCBI Taxonomy" id="266149"/>
    <lineage>
        <taxon>Eukaryota</taxon>
        <taxon>Sar</taxon>
        <taxon>Alveolata</taxon>
        <taxon>Ciliophora</taxon>
        <taxon>Intramacronucleata</taxon>
        <taxon>Oligohymenophorea</taxon>
        <taxon>Scuticociliatia</taxon>
        <taxon>Philasterida</taxon>
        <taxon>Pseudocohnilembidae</taxon>
        <taxon>Pseudocohnilembus</taxon>
    </lineage>
</organism>
<dbReference type="Pfam" id="PF21365">
    <property type="entry name" value="Glyco_hydro_31_3rd"/>
    <property type="match status" value="1"/>
</dbReference>
<dbReference type="SUPFAM" id="SSF51445">
    <property type="entry name" value="(Trans)glycosidases"/>
    <property type="match status" value="1"/>
</dbReference>
<gene>
    <name evidence="8" type="ORF">PPERSA_06334</name>
</gene>
<dbReference type="Proteomes" id="UP000054937">
    <property type="component" value="Unassembled WGS sequence"/>
</dbReference>
<dbReference type="InParanoid" id="A0A0V0QJ21"/>
<dbReference type="EMBL" id="LDAU01000157">
    <property type="protein sequence ID" value="KRX02139.1"/>
    <property type="molecule type" value="Genomic_DNA"/>
</dbReference>
<feature type="domain" description="Glycoside hydrolase family 31 TIM barrel" evidence="6">
    <location>
        <begin position="192"/>
        <end position="552"/>
    </location>
</feature>
<dbReference type="InterPro" id="IPR048395">
    <property type="entry name" value="Glyco_hydro_31_C"/>
</dbReference>
<dbReference type="SUPFAM" id="SSF74650">
    <property type="entry name" value="Galactose mutarotase-like"/>
    <property type="match status" value="1"/>
</dbReference>
<evidence type="ECO:0000313" key="9">
    <source>
        <dbReference type="Proteomes" id="UP000054937"/>
    </source>
</evidence>
<evidence type="ECO:0000256" key="5">
    <source>
        <dbReference type="RuleBase" id="RU361185"/>
    </source>
</evidence>
<dbReference type="InterPro" id="IPR013780">
    <property type="entry name" value="Glyco_hydro_b"/>
</dbReference>
<comment type="similarity">
    <text evidence="1 5">Belongs to the glycosyl hydrolase 31 family.</text>
</comment>
<dbReference type="Pfam" id="PF01055">
    <property type="entry name" value="Glyco_hydro_31_2nd"/>
    <property type="match status" value="1"/>
</dbReference>
<dbReference type="CDD" id="cd06602">
    <property type="entry name" value="GH31_MGAM_SI_GAA"/>
    <property type="match status" value="1"/>
</dbReference>
<feature type="domain" description="Glycosyl hydrolase family 31 C-terminal" evidence="7">
    <location>
        <begin position="562"/>
        <end position="646"/>
    </location>
</feature>
<proteinExistence type="inferred from homology"/>
<dbReference type="GO" id="GO:0030246">
    <property type="term" value="F:carbohydrate binding"/>
    <property type="evidence" value="ECO:0007669"/>
    <property type="project" value="InterPro"/>
</dbReference>
<comment type="caution">
    <text evidence="8">The sequence shown here is derived from an EMBL/GenBank/DDBJ whole genome shotgun (WGS) entry which is preliminary data.</text>
</comment>
<dbReference type="GO" id="GO:0004553">
    <property type="term" value="F:hydrolase activity, hydrolyzing O-glycosyl compounds"/>
    <property type="evidence" value="ECO:0007669"/>
    <property type="project" value="InterPro"/>
</dbReference>
<dbReference type="Gene3D" id="2.60.40.1180">
    <property type="entry name" value="Golgi alpha-mannosidase II"/>
    <property type="match status" value="1"/>
</dbReference>
<dbReference type="SUPFAM" id="SSF51011">
    <property type="entry name" value="Glycosyl hydrolase domain"/>
    <property type="match status" value="1"/>
</dbReference>
<keyword evidence="9" id="KW-1185">Reference proteome</keyword>
<reference evidence="8 9" key="1">
    <citation type="journal article" date="2015" name="Sci. Rep.">
        <title>Genome of the facultative scuticociliatosis pathogen Pseudocohnilembus persalinus provides insight into its virulence through horizontal gene transfer.</title>
        <authorList>
            <person name="Xiong J."/>
            <person name="Wang G."/>
            <person name="Cheng J."/>
            <person name="Tian M."/>
            <person name="Pan X."/>
            <person name="Warren A."/>
            <person name="Jiang C."/>
            <person name="Yuan D."/>
            <person name="Miao W."/>
        </authorList>
    </citation>
    <scope>NUCLEOTIDE SEQUENCE [LARGE SCALE GENOMIC DNA]</scope>
    <source>
        <strain evidence="8">36N120E</strain>
    </source>
</reference>
<evidence type="ECO:0000256" key="4">
    <source>
        <dbReference type="ARBA" id="ARBA00023295"/>
    </source>
</evidence>
<keyword evidence="4 5" id="KW-0326">Glycosidase</keyword>
<dbReference type="PROSITE" id="PS00129">
    <property type="entry name" value="GLYCOSYL_HYDROL_F31_1"/>
    <property type="match status" value="1"/>
</dbReference>
<evidence type="ECO:0000256" key="3">
    <source>
        <dbReference type="ARBA" id="ARBA00023180"/>
    </source>
</evidence>
<dbReference type="Gene3D" id="2.60.40.1760">
    <property type="entry name" value="glycosyl hydrolase (family 31)"/>
    <property type="match status" value="1"/>
</dbReference>
<dbReference type="InterPro" id="IPR011013">
    <property type="entry name" value="Gal_mutarotase_sf_dom"/>
</dbReference>
<dbReference type="InterPro" id="IPR030458">
    <property type="entry name" value="Glyco_hydro_31_AS"/>
</dbReference>
<keyword evidence="2 5" id="KW-0378">Hydrolase</keyword>
<dbReference type="GO" id="GO:0005975">
    <property type="term" value="P:carbohydrate metabolic process"/>
    <property type="evidence" value="ECO:0007669"/>
    <property type="project" value="InterPro"/>
</dbReference>
<dbReference type="InterPro" id="IPR017853">
    <property type="entry name" value="GH"/>
</dbReference>
<dbReference type="OrthoDB" id="282771at2759"/>
<dbReference type="PANTHER" id="PTHR22762:SF133">
    <property type="entry name" value="P-TYPE DOMAIN-CONTAINING PROTEIN"/>
    <property type="match status" value="1"/>
</dbReference>
<sequence length="797" mass="93500">MKRYEIPDNIPGLKNLYNDIKIPEDLEGKEEYYYEVQKKPFCIQVFRKQTQEEIFSTCDNQLIFSDLYLEITTILPTKYIFGLGERNPTSLRLKKGQYTLYARDDPSILENNQLGNNVYGSHPMYLVKEKSGKFNVVFFKYSGAIDVINQETSLTFKSIGGIFNFKIFFGDKNPETAIKLYHQYLGGGYTNTPFWAFGSHQSRWGYKDSKKLIQVVKDYHDLHLPLDTIWSDIDHMIDKQTFSVNQELFKYEDYQYLQNQLNVSFVPIVDVAVGNTKYPKDEALLFGKQLDIFCYSPNTGRYFKGEVWPGNSWFPDFFHPQIGQFWSKMLKSLHQKTNYTGIWLDMNEPANFCHGECKYRHDFPKNQKSQYLHKKIDFPYTIGGGRKYINLDYKSLPTNLIHYGNYTHKDVHNLYGLLDMYHTHSTLKNQLNQKIPFVLSRSTFAGAGKYGQHWCGDNHSDWAFLKSSIPLIMQFNMFGIPFTGCDVCGFMGDTKKDLCQRWIQAATLQPFFRNHNNDQAQDQEFYSLGQEVYETARKNLRLRYSLLKFYFTAFIRNKGKGTVFRPLFFEFYNDIHTYEDIVMNEQYLIGKELMVTPVLYKNEDTANPYFPEIWNDFLSGQKYEQGWHTIKNNLTDFAPIFIRQGCLVQFQSNLALTTKQIDNSFSLVTSLVQGNKYRFKYDIFCYSEGNILNIEDYNNDDQVIKQCEGENNCIINVIVGLTFDKQLKVILEPPHQDTIIVNNLQIHSLYLYNVPVHYNINLENYRIELGPYPNNYFVDTGDWDIQNNGNYYVMSLK</sequence>
<dbReference type="AlphaFoldDB" id="A0A0V0QJ21"/>
<evidence type="ECO:0000259" key="6">
    <source>
        <dbReference type="Pfam" id="PF01055"/>
    </source>
</evidence>
<dbReference type="InterPro" id="IPR000322">
    <property type="entry name" value="Glyco_hydro_31_TIM"/>
</dbReference>
<dbReference type="CDD" id="cd14752">
    <property type="entry name" value="GH31_N"/>
    <property type="match status" value="1"/>
</dbReference>
<protein>
    <submittedName>
        <fullName evidence="8">Glycoside hydrolase, superfamily</fullName>
    </submittedName>
</protein>
<evidence type="ECO:0000313" key="8">
    <source>
        <dbReference type="EMBL" id="KRX02139.1"/>
    </source>
</evidence>
<dbReference type="Gene3D" id="3.20.20.80">
    <property type="entry name" value="Glycosidases"/>
    <property type="match status" value="1"/>
</dbReference>